<organism evidence="2 3">
    <name type="scientific">Phytophthora fragariaefolia</name>
    <dbReference type="NCBI Taxonomy" id="1490495"/>
    <lineage>
        <taxon>Eukaryota</taxon>
        <taxon>Sar</taxon>
        <taxon>Stramenopiles</taxon>
        <taxon>Oomycota</taxon>
        <taxon>Peronosporomycetes</taxon>
        <taxon>Peronosporales</taxon>
        <taxon>Peronosporaceae</taxon>
        <taxon>Phytophthora</taxon>
    </lineage>
</organism>
<dbReference type="Proteomes" id="UP001165121">
    <property type="component" value="Unassembled WGS sequence"/>
</dbReference>
<gene>
    <name evidence="2" type="ORF">Pfra01_000530600</name>
</gene>
<dbReference type="AlphaFoldDB" id="A0A9W6X1N9"/>
<protein>
    <submittedName>
        <fullName evidence="2">Unnamed protein product</fullName>
    </submittedName>
</protein>
<name>A0A9W6X1N9_9STRA</name>
<accession>A0A9W6X1N9</accession>
<dbReference type="EMBL" id="BSXT01000427">
    <property type="protein sequence ID" value="GMF27125.1"/>
    <property type="molecule type" value="Genomic_DNA"/>
</dbReference>
<feature type="compositionally biased region" description="Low complexity" evidence="1">
    <location>
        <begin position="109"/>
        <end position="121"/>
    </location>
</feature>
<proteinExistence type="predicted"/>
<dbReference type="OrthoDB" id="128786at2759"/>
<comment type="caution">
    <text evidence="2">The sequence shown here is derived from an EMBL/GenBank/DDBJ whole genome shotgun (WGS) entry which is preliminary data.</text>
</comment>
<keyword evidence="3" id="KW-1185">Reference proteome</keyword>
<evidence type="ECO:0000256" key="1">
    <source>
        <dbReference type="SAM" id="MobiDB-lite"/>
    </source>
</evidence>
<reference evidence="2" key="1">
    <citation type="submission" date="2023-04" db="EMBL/GenBank/DDBJ databases">
        <title>Phytophthora fragariaefolia NBRC 109709.</title>
        <authorList>
            <person name="Ichikawa N."/>
            <person name="Sato H."/>
            <person name="Tonouchi N."/>
        </authorList>
    </citation>
    <scope>NUCLEOTIDE SEQUENCE</scope>
    <source>
        <strain evidence="2">NBRC 109709</strain>
    </source>
</reference>
<evidence type="ECO:0000313" key="2">
    <source>
        <dbReference type="EMBL" id="GMF27125.1"/>
    </source>
</evidence>
<feature type="region of interest" description="Disordered" evidence="1">
    <location>
        <begin position="101"/>
        <end position="128"/>
    </location>
</feature>
<sequence>MVFDRPQPKRNDSNQRREPKRVQDFYDFRQRCQARLREQLALPFPDEDINEVKVLLLDPRIKSKAHSIVKNRKLVVQAERELQIEHEDIYLKLFSSDMTQKDNSRTDVESTVESTSSSSSSAIDEPLEIDAPTGVEELEDMHADVHLRSSNYWNQWKNLHAKWPC</sequence>
<evidence type="ECO:0000313" key="3">
    <source>
        <dbReference type="Proteomes" id="UP001165121"/>
    </source>
</evidence>
<feature type="region of interest" description="Disordered" evidence="1">
    <location>
        <begin position="1"/>
        <end position="21"/>
    </location>
</feature>